<dbReference type="RefSeq" id="WP_077362425.1">
    <property type="nucleotide sequence ID" value="NZ_MQMF01000002.1"/>
</dbReference>
<sequence length="249" mass="28442">MNIGGRALLNGIMFQSENYTVKARYDKEGNIFITEEQTPTILDNKFVSFMSSLPFLRGIVALFRILWSVRKIFIISFILVIPFTLLLQNYKVINDSNINELTIGVQYLYIVLIIIIFWGINRKYGKFHGAEHKVINTFKRYGKVELASAIKTTRISSRCGTNLVFIVVVLKLISLISGVNSPLVNLSIWLVAYEIFELQETKLAFLSKPFITIGEFLQKLLTTSEPTVYELKPAVEGINHLIKLERTNN</sequence>
<evidence type="ECO:0000313" key="3">
    <source>
        <dbReference type="Proteomes" id="UP000188597"/>
    </source>
</evidence>
<dbReference type="PANTHER" id="PTHR42867:SF1">
    <property type="entry name" value="MEMBRANE PROTEIN-RELATED"/>
    <property type="match status" value="1"/>
</dbReference>
<feature type="transmembrane region" description="Helical" evidence="1">
    <location>
        <begin position="159"/>
        <end position="179"/>
    </location>
</feature>
<proteinExistence type="predicted"/>
<organism evidence="2 3">
    <name type="scientific">Fictibacillus arsenicus</name>
    <dbReference type="NCBI Taxonomy" id="255247"/>
    <lineage>
        <taxon>Bacteria</taxon>
        <taxon>Bacillati</taxon>
        <taxon>Bacillota</taxon>
        <taxon>Bacilli</taxon>
        <taxon>Bacillales</taxon>
        <taxon>Fictibacillaceae</taxon>
        <taxon>Fictibacillus</taxon>
    </lineage>
</organism>
<protein>
    <recommendedName>
        <fullName evidence="4">DUF1385 domain-containing protein</fullName>
    </recommendedName>
</protein>
<evidence type="ECO:0008006" key="4">
    <source>
        <dbReference type="Google" id="ProtNLM"/>
    </source>
</evidence>
<dbReference type="OrthoDB" id="5242995at2"/>
<keyword evidence="1" id="KW-0812">Transmembrane</keyword>
<reference evidence="2 3" key="1">
    <citation type="submission" date="2016-11" db="EMBL/GenBank/DDBJ databases">
        <authorList>
            <person name="Jaros S."/>
            <person name="Januszkiewicz K."/>
            <person name="Wedrychowicz H."/>
        </authorList>
    </citation>
    <scope>NUCLEOTIDE SEQUENCE [LARGE SCALE GENOMIC DNA]</scope>
    <source>
        <strain evidence="2 3">Con a/3</strain>
    </source>
</reference>
<dbReference type="PANTHER" id="PTHR42867">
    <property type="entry name" value="MEMBRANE PROTEIN-RELATED"/>
    <property type="match status" value="1"/>
</dbReference>
<name>A0A1V3G955_9BACL</name>
<accession>A0A1V3G955</accession>
<keyword evidence="1" id="KW-0472">Membrane</keyword>
<keyword evidence="1" id="KW-1133">Transmembrane helix</keyword>
<dbReference type="Pfam" id="PF07136">
    <property type="entry name" value="DUF1385"/>
    <property type="match status" value="1"/>
</dbReference>
<dbReference type="EMBL" id="MQMF01000002">
    <property type="protein sequence ID" value="OOE12506.1"/>
    <property type="molecule type" value="Genomic_DNA"/>
</dbReference>
<dbReference type="AlphaFoldDB" id="A0A1V3G955"/>
<feature type="transmembrane region" description="Helical" evidence="1">
    <location>
        <begin position="102"/>
        <end position="120"/>
    </location>
</feature>
<feature type="transmembrane region" description="Helical" evidence="1">
    <location>
        <begin position="72"/>
        <end position="90"/>
    </location>
</feature>
<evidence type="ECO:0000256" key="1">
    <source>
        <dbReference type="SAM" id="Phobius"/>
    </source>
</evidence>
<dbReference type="InterPro" id="IPR010787">
    <property type="entry name" value="DUF1385"/>
</dbReference>
<comment type="caution">
    <text evidence="2">The sequence shown here is derived from an EMBL/GenBank/DDBJ whole genome shotgun (WGS) entry which is preliminary data.</text>
</comment>
<evidence type="ECO:0000313" key="2">
    <source>
        <dbReference type="EMBL" id="OOE12506.1"/>
    </source>
</evidence>
<dbReference type="Proteomes" id="UP000188597">
    <property type="component" value="Unassembled WGS sequence"/>
</dbReference>
<gene>
    <name evidence="2" type="ORF">UN64_10500</name>
</gene>